<dbReference type="RefSeq" id="WP_408159879.1">
    <property type="nucleotide sequence ID" value="NZ_JAQQFM010000009.1"/>
</dbReference>
<protein>
    <recommendedName>
        <fullName evidence="3">Gamma-glutamylcyclotransferase</fullName>
    </recommendedName>
</protein>
<reference evidence="1 2" key="1">
    <citation type="journal article" date="2024" name="Chem. Sci.">
        <title>Discovery of megapolipeptins by genome mining of a Burkholderiales bacteria collection.</title>
        <authorList>
            <person name="Paulo B.S."/>
            <person name="Recchia M.J.J."/>
            <person name="Lee S."/>
            <person name="Fergusson C.H."/>
            <person name="Romanowski S.B."/>
            <person name="Hernandez A."/>
            <person name="Krull N."/>
            <person name="Liu D.Y."/>
            <person name="Cavanagh H."/>
            <person name="Bos A."/>
            <person name="Gray C.A."/>
            <person name="Murphy B.T."/>
            <person name="Linington R.G."/>
            <person name="Eustaquio A.S."/>
        </authorList>
    </citation>
    <scope>NUCLEOTIDE SEQUENCE [LARGE SCALE GENOMIC DNA]</scope>
    <source>
        <strain evidence="1 2">RL21-008-BIB-A</strain>
    </source>
</reference>
<sequence>MADNTPNRLVNIFFYGLHMDSSSLRAKGLEIRAPQAARVRDHQVIVREKAILLRAPGEWAYGMLFQMTHDEIDVLYSHQKGYRAEAFIVETGAFGRSVHQTIAISMVHVDPPITSMIDKLYAAKLQDMLNAQGLPINTSL</sequence>
<gene>
    <name evidence="1" type="ORF">PQR62_20485</name>
</gene>
<proteinExistence type="predicted"/>
<dbReference type="Gene3D" id="3.10.490.10">
    <property type="entry name" value="Gamma-glutamyl cyclotransferase-like"/>
    <property type="match status" value="1"/>
</dbReference>
<comment type="caution">
    <text evidence="1">The sequence shown here is derived from an EMBL/GenBank/DDBJ whole genome shotgun (WGS) entry which is preliminary data.</text>
</comment>
<accession>A0ABW9ADU9</accession>
<evidence type="ECO:0008006" key="3">
    <source>
        <dbReference type="Google" id="ProtNLM"/>
    </source>
</evidence>
<name>A0ABW9ADU9_9BURK</name>
<dbReference type="EMBL" id="JAQQFM010000009">
    <property type="protein sequence ID" value="MFL9926664.1"/>
    <property type="molecule type" value="Genomic_DNA"/>
</dbReference>
<organism evidence="1 2">
    <name type="scientific">Herbaspirillum lusitanum</name>
    <dbReference type="NCBI Taxonomy" id="213312"/>
    <lineage>
        <taxon>Bacteria</taxon>
        <taxon>Pseudomonadati</taxon>
        <taxon>Pseudomonadota</taxon>
        <taxon>Betaproteobacteria</taxon>
        <taxon>Burkholderiales</taxon>
        <taxon>Oxalobacteraceae</taxon>
        <taxon>Herbaspirillum</taxon>
    </lineage>
</organism>
<keyword evidence="2" id="KW-1185">Reference proteome</keyword>
<evidence type="ECO:0000313" key="2">
    <source>
        <dbReference type="Proteomes" id="UP001629246"/>
    </source>
</evidence>
<dbReference type="Proteomes" id="UP001629246">
    <property type="component" value="Unassembled WGS sequence"/>
</dbReference>
<evidence type="ECO:0000313" key="1">
    <source>
        <dbReference type="EMBL" id="MFL9926664.1"/>
    </source>
</evidence>